<feature type="binding site" evidence="3">
    <location>
        <position position="92"/>
    </location>
    <ligand>
        <name>substrate</name>
    </ligand>
</feature>
<dbReference type="GO" id="GO:0019136">
    <property type="term" value="F:deoxynucleoside kinase activity"/>
    <property type="evidence" value="ECO:0007669"/>
    <property type="project" value="InterPro"/>
</dbReference>
<dbReference type="InterPro" id="IPR050566">
    <property type="entry name" value="Deoxyribonucleoside_kinase"/>
</dbReference>
<dbReference type="GO" id="GO:0005737">
    <property type="term" value="C:cytoplasm"/>
    <property type="evidence" value="ECO:0007669"/>
    <property type="project" value="TreeGrafter"/>
</dbReference>
<dbReference type="STRING" id="1423820.FC64_GL000639"/>
<comment type="caution">
    <text evidence="6">The sequence shown here is derived from an EMBL/GenBank/DDBJ whole genome shotgun (WGS) entry which is preliminary data.</text>
</comment>
<dbReference type="InterPro" id="IPR031314">
    <property type="entry name" value="DNK_dom"/>
</dbReference>
<dbReference type="AlphaFoldDB" id="A0A0R1ZGE1"/>
<feature type="binding site" evidence="3">
    <location>
        <position position="163"/>
    </location>
    <ligand>
        <name>substrate</name>
    </ligand>
</feature>
<reference evidence="6 7" key="1">
    <citation type="journal article" date="2015" name="Genome Announc.">
        <title>Expanding the biotechnology potential of lactobacilli through comparative genomics of 213 strains and associated genera.</title>
        <authorList>
            <person name="Sun Z."/>
            <person name="Harris H.M."/>
            <person name="McCann A."/>
            <person name="Guo C."/>
            <person name="Argimon S."/>
            <person name="Zhang W."/>
            <person name="Yang X."/>
            <person name="Jeffery I.B."/>
            <person name="Cooney J.C."/>
            <person name="Kagawa T.F."/>
            <person name="Liu W."/>
            <person name="Song Y."/>
            <person name="Salvetti E."/>
            <person name="Wrobel A."/>
            <person name="Rasinkangas P."/>
            <person name="Parkhill J."/>
            <person name="Rea M.C."/>
            <person name="O'Sullivan O."/>
            <person name="Ritari J."/>
            <person name="Douillard F.P."/>
            <person name="Paul Ross R."/>
            <person name="Yang R."/>
            <person name="Briner A.E."/>
            <person name="Felis G.E."/>
            <person name="de Vos W.M."/>
            <person name="Barrangou R."/>
            <person name="Klaenhammer T.R."/>
            <person name="Caufield P.W."/>
            <person name="Cui Y."/>
            <person name="Zhang H."/>
            <person name="O'Toole P.W."/>
        </authorList>
    </citation>
    <scope>NUCLEOTIDE SEQUENCE [LARGE SCALE GENOMIC DNA]</scope>
    <source>
        <strain evidence="6 7">DSM 20653</strain>
    </source>
</reference>
<dbReference type="PIRSF" id="PIRSF000705">
    <property type="entry name" value="DNK"/>
    <property type="match status" value="1"/>
</dbReference>
<accession>A0A0R1ZGE1</accession>
<feature type="binding site" evidence="3">
    <location>
        <position position="68"/>
    </location>
    <ligand>
        <name>substrate</name>
    </ligand>
</feature>
<keyword evidence="6" id="KW-0808">Transferase</keyword>
<organism evidence="6 7">
    <name type="scientific">Ligilactobacillus araffinosus DSM 20653</name>
    <dbReference type="NCBI Taxonomy" id="1423820"/>
    <lineage>
        <taxon>Bacteria</taxon>
        <taxon>Bacillati</taxon>
        <taxon>Bacillota</taxon>
        <taxon>Bacilli</taxon>
        <taxon>Lactobacillales</taxon>
        <taxon>Lactobacillaceae</taxon>
        <taxon>Ligilactobacillus</taxon>
    </lineage>
</organism>
<evidence type="ECO:0000256" key="1">
    <source>
        <dbReference type="ARBA" id="ARBA00007420"/>
    </source>
</evidence>
<keyword evidence="6" id="KW-0418">Kinase</keyword>
<keyword evidence="4" id="KW-0067">ATP-binding</keyword>
<feature type="binding site" evidence="4">
    <location>
        <begin position="154"/>
        <end position="158"/>
    </location>
    <ligand>
        <name>ATP</name>
        <dbReference type="ChEBI" id="CHEBI:30616"/>
    </ligand>
</feature>
<evidence type="ECO:0000256" key="4">
    <source>
        <dbReference type="PIRSR" id="PIRSR000705-3"/>
    </source>
</evidence>
<dbReference type="InterPro" id="IPR027417">
    <property type="entry name" value="P-loop_NTPase"/>
</dbReference>
<keyword evidence="4" id="KW-0547">Nucleotide-binding</keyword>
<evidence type="ECO:0000256" key="2">
    <source>
        <dbReference type="PIRSR" id="PIRSR000705-1"/>
    </source>
</evidence>
<feature type="binding site" evidence="3">
    <location>
        <position position="97"/>
    </location>
    <ligand>
        <name>substrate</name>
    </ligand>
</feature>
<dbReference type="EMBL" id="AYYZ01000004">
    <property type="protein sequence ID" value="KRM53354.1"/>
    <property type="molecule type" value="Genomic_DNA"/>
</dbReference>
<evidence type="ECO:0000313" key="6">
    <source>
        <dbReference type="EMBL" id="KRM53354.1"/>
    </source>
</evidence>
<name>A0A0R1ZGE1_9LACO</name>
<feature type="binding site" evidence="3">
    <location>
        <position position="30"/>
    </location>
    <ligand>
        <name>substrate</name>
    </ligand>
</feature>
<feature type="domain" description="Deoxynucleoside kinase" evidence="5">
    <location>
        <begin position="2"/>
        <end position="222"/>
    </location>
</feature>
<proteinExistence type="inferred from homology"/>
<evidence type="ECO:0000256" key="3">
    <source>
        <dbReference type="PIRSR" id="PIRSR000705-2"/>
    </source>
</evidence>
<evidence type="ECO:0000259" key="5">
    <source>
        <dbReference type="Pfam" id="PF01712"/>
    </source>
</evidence>
<evidence type="ECO:0000313" key="7">
    <source>
        <dbReference type="Proteomes" id="UP000051291"/>
    </source>
</evidence>
<dbReference type="Gene3D" id="3.40.50.300">
    <property type="entry name" value="P-loop containing nucleotide triphosphate hydrolases"/>
    <property type="match status" value="1"/>
</dbReference>
<dbReference type="PANTHER" id="PTHR10513:SF35">
    <property type="entry name" value="DEOXYADENOSINE KINASE"/>
    <property type="match status" value="1"/>
</dbReference>
<feature type="binding site" evidence="3">
    <location>
        <position position="42"/>
    </location>
    <ligand>
        <name>substrate</name>
    </ligand>
</feature>
<dbReference type="InterPro" id="IPR002624">
    <property type="entry name" value="DCK/DGK"/>
</dbReference>
<dbReference type="Pfam" id="PF01712">
    <property type="entry name" value="dNK"/>
    <property type="match status" value="1"/>
</dbReference>
<feature type="active site" description="Proton acceptor" evidence="2">
    <location>
        <position position="91"/>
    </location>
</feature>
<feature type="binding site" evidence="4">
    <location>
        <begin position="6"/>
        <end position="14"/>
    </location>
    <ligand>
        <name>ATP</name>
        <dbReference type="ChEBI" id="CHEBI:30616"/>
    </ligand>
</feature>
<dbReference type="GO" id="GO:0005524">
    <property type="term" value="F:ATP binding"/>
    <property type="evidence" value="ECO:0007669"/>
    <property type="project" value="UniProtKB-KW"/>
</dbReference>
<dbReference type="Proteomes" id="UP000051291">
    <property type="component" value="Unassembled WGS sequence"/>
</dbReference>
<protein>
    <submittedName>
        <fullName evidence="6">Deoxyguanosine kinase</fullName>
    </submittedName>
</protein>
<sequence length="242" mass="28244">MITLAGIIGSGKSTMTEILSKELGSQAFFEPVEDNPVLPLFYKGNEIAAKKRAAGDQNATNPYTYLLQTFFVNRRFRMIKEAKKEANNVLDRSIYEDALFMKMNTDMGNATAVEYATYQELLQNMLDELQYATGVNSQDLMIFIKVSYDTMLKRIRKRGRDYEQIESDPTLPEYYQNLLQYYDRWLKWYDKSPIMIIDGDQYDFVANMDDRNKILDDIEDQLVQLNHLSAEEAEKLKAQRRK</sequence>
<dbReference type="PATRIC" id="fig|1423820.4.peg.648"/>
<dbReference type="PANTHER" id="PTHR10513">
    <property type="entry name" value="DEOXYNUCLEOSIDE KINASE"/>
    <property type="match status" value="1"/>
</dbReference>
<dbReference type="CDD" id="cd01673">
    <property type="entry name" value="dNK"/>
    <property type="match status" value="1"/>
</dbReference>
<dbReference type="RefSeq" id="WP_057906124.1">
    <property type="nucleotide sequence ID" value="NZ_AYYZ01000004.1"/>
</dbReference>
<comment type="similarity">
    <text evidence="1">Belongs to the DCK/DGK family.</text>
</comment>
<gene>
    <name evidence="6" type="ORF">FC64_GL000639</name>
</gene>
<dbReference type="SUPFAM" id="SSF52540">
    <property type="entry name" value="P-loop containing nucleoside triphosphate hydrolases"/>
    <property type="match status" value="1"/>
</dbReference>
<keyword evidence="7" id="KW-1185">Reference proteome</keyword>